<feature type="transmembrane region" description="Helical" evidence="7">
    <location>
        <begin position="151"/>
        <end position="170"/>
    </location>
</feature>
<dbReference type="GO" id="GO:0005886">
    <property type="term" value="C:plasma membrane"/>
    <property type="evidence" value="ECO:0007669"/>
    <property type="project" value="UniProtKB-SubCell"/>
</dbReference>
<evidence type="ECO:0000313" key="10">
    <source>
        <dbReference type="Proteomes" id="UP000005632"/>
    </source>
</evidence>
<keyword evidence="10" id="KW-1185">Reference proteome</keyword>
<dbReference type="Pfam" id="PF00528">
    <property type="entry name" value="BPD_transp_1"/>
    <property type="match status" value="1"/>
</dbReference>
<dbReference type="HOGENOM" id="CLU_046113_1_3_12"/>
<keyword evidence="2 7" id="KW-0813">Transport</keyword>
<name>G8QQ65_SPHPG</name>
<dbReference type="GO" id="GO:0055085">
    <property type="term" value="P:transmembrane transport"/>
    <property type="evidence" value="ECO:0007669"/>
    <property type="project" value="InterPro"/>
</dbReference>
<dbReference type="SUPFAM" id="SSF161098">
    <property type="entry name" value="MetI-like"/>
    <property type="match status" value="1"/>
</dbReference>
<dbReference type="CDD" id="cd06261">
    <property type="entry name" value="TM_PBP2"/>
    <property type="match status" value="1"/>
</dbReference>
<feature type="transmembrane region" description="Helical" evidence="7">
    <location>
        <begin position="53"/>
        <end position="73"/>
    </location>
</feature>
<comment type="similarity">
    <text evidence="7">Belongs to the binding-protein-dependent transport system permease family.</text>
</comment>
<dbReference type="AlphaFoldDB" id="G8QQ65"/>
<evidence type="ECO:0000256" key="2">
    <source>
        <dbReference type="ARBA" id="ARBA00022448"/>
    </source>
</evidence>
<sequence length="246" mass="27280">MKKAGFLLIASWYALAFLAGKPFLPYPHAVASHTVLALLQGSLVRHLGISTYRIFIALITATVLATWLGLAAGRSRKTDKMLTPFAYILYPIPKVALLPVIMLFLGLGNLSKVFLIGLIIFFQLYFVIRDAAQAVDERYVDSVRSLGASRFAILVHVILPSVLPSLFTALRVSTGTATAVLFLAETFATTTGLGWYIMDSWARMDYLDMYAGMVCLSLLATGFFALFSFLDRHLCPWMHLRDRESS</sequence>
<evidence type="ECO:0000256" key="5">
    <source>
        <dbReference type="ARBA" id="ARBA00022989"/>
    </source>
</evidence>
<protein>
    <submittedName>
        <fullName evidence="9">ABC-type nitrate/sulfonate/bicarbonate transport system, permease component</fullName>
    </submittedName>
</protein>
<keyword evidence="6 7" id="KW-0472">Membrane</keyword>
<feature type="domain" description="ABC transmembrane type-1" evidence="8">
    <location>
        <begin position="47"/>
        <end position="231"/>
    </location>
</feature>
<dbReference type="PANTHER" id="PTHR30151:SF0">
    <property type="entry name" value="ABC TRANSPORTER PERMEASE PROTEIN MJ0413-RELATED"/>
    <property type="match status" value="1"/>
</dbReference>
<dbReference type="InterPro" id="IPR035906">
    <property type="entry name" value="MetI-like_sf"/>
</dbReference>
<evidence type="ECO:0000256" key="3">
    <source>
        <dbReference type="ARBA" id="ARBA00022475"/>
    </source>
</evidence>
<dbReference type="Proteomes" id="UP000005632">
    <property type="component" value="Chromosome"/>
</dbReference>
<organism evidence="9 10">
    <name type="scientific">Sphaerochaeta pleomorpha (strain ATCC BAA-1885 / DSM 22778 / Grapes)</name>
    <dbReference type="NCBI Taxonomy" id="158190"/>
    <lineage>
        <taxon>Bacteria</taxon>
        <taxon>Pseudomonadati</taxon>
        <taxon>Spirochaetota</taxon>
        <taxon>Spirochaetia</taxon>
        <taxon>Spirochaetales</taxon>
        <taxon>Sphaerochaetaceae</taxon>
        <taxon>Sphaerochaeta</taxon>
    </lineage>
</organism>
<proteinExistence type="inferred from homology"/>
<dbReference type="EMBL" id="CP003155">
    <property type="protein sequence ID" value="AEV28642.1"/>
    <property type="molecule type" value="Genomic_DNA"/>
</dbReference>
<dbReference type="PANTHER" id="PTHR30151">
    <property type="entry name" value="ALKANE SULFONATE ABC TRANSPORTER-RELATED, MEMBRANE SUBUNIT"/>
    <property type="match status" value="1"/>
</dbReference>
<feature type="transmembrane region" description="Helical" evidence="7">
    <location>
        <begin position="113"/>
        <end position="131"/>
    </location>
</feature>
<evidence type="ECO:0000256" key="6">
    <source>
        <dbReference type="ARBA" id="ARBA00023136"/>
    </source>
</evidence>
<gene>
    <name evidence="9" type="ordered locus">SpiGrapes_0814</name>
</gene>
<evidence type="ECO:0000259" key="8">
    <source>
        <dbReference type="PROSITE" id="PS50928"/>
    </source>
</evidence>
<keyword evidence="3" id="KW-1003">Cell membrane</keyword>
<dbReference type="eggNOG" id="COG0600">
    <property type="taxonomic scope" value="Bacteria"/>
</dbReference>
<evidence type="ECO:0000256" key="4">
    <source>
        <dbReference type="ARBA" id="ARBA00022692"/>
    </source>
</evidence>
<dbReference type="RefSeq" id="WP_014269491.1">
    <property type="nucleotide sequence ID" value="NC_016633.1"/>
</dbReference>
<reference evidence="9 10" key="1">
    <citation type="submission" date="2011-11" db="EMBL/GenBank/DDBJ databases">
        <title>Complete sequence of Spirochaeta sp. grapes.</title>
        <authorList>
            <consortium name="US DOE Joint Genome Institute"/>
            <person name="Lucas S."/>
            <person name="Han J."/>
            <person name="Lapidus A."/>
            <person name="Cheng J.-F."/>
            <person name="Goodwin L."/>
            <person name="Pitluck S."/>
            <person name="Peters L."/>
            <person name="Ovchinnikova G."/>
            <person name="Munk A.C."/>
            <person name="Detter J.C."/>
            <person name="Han C."/>
            <person name="Tapia R."/>
            <person name="Land M."/>
            <person name="Hauser L."/>
            <person name="Kyrpides N."/>
            <person name="Ivanova N."/>
            <person name="Pagani I."/>
            <person name="Ritalahtilisa K."/>
            <person name="Loeffler F."/>
            <person name="Woyke T."/>
        </authorList>
    </citation>
    <scope>NUCLEOTIDE SEQUENCE [LARGE SCALE GENOMIC DNA]</scope>
    <source>
        <strain evidence="10">ATCC BAA-1885 / DSM 22778 / Grapes</strain>
    </source>
</reference>
<evidence type="ECO:0000256" key="1">
    <source>
        <dbReference type="ARBA" id="ARBA00004651"/>
    </source>
</evidence>
<dbReference type="STRING" id="158190.SpiGrapes_0814"/>
<dbReference type="KEGG" id="sgp:SpiGrapes_0814"/>
<keyword evidence="4 7" id="KW-0812">Transmembrane</keyword>
<evidence type="ECO:0000256" key="7">
    <source>
        <dbReference type="RuleBase" id="RU363032"/>
    </source>
</evidence>
<feature type="transmembrane region" description="Helical" evidence="7">
    <location>
        <begin position="210"/>
        <end position="230"/>
    </location>
</feature>
<dbReference type="PROSITE" id="PS50928">
    <property type="entry name" value="ABC_TM1"/>
    <property type="match status" value="1"/>
</dbReference>
<comment type="subcellular location">
    <subcellularLocation>
        <location evidence="1 7">Cell membrane</location>
        <topology evidence="1 7">Multi-pass membrane protein</topology>
    </subcellularLocation>
</comment>
<dbReference type="InterPro" id="IPR000515">
    <property type="entry name" value="MetI-like"/>
</dbReference>
<dbReference type="Gene3D" id="1.10.3720.10">
    <property type="entry name" value="MetI-like"/>
    <property type="match status" value="1"/>
</dbReference>
<accession>G8QQ65</accession>
<dbReference type="OrthoDB" id="9804353at2"/>
<keyword evidence="5 7" id="KW-1133">Transmembrane helix</keyword>
<feature type="transmembrane region" description="Helical" evidence="7">
    <location>
        <begin position="176"/>
        <end position="198"/>
    </location>
</feature>
<feature type="transmembrane region" description="Helical" evidence="7">
    <location>
        <begin position="85"/>
        <end position="107"/>
    </location>
</feature>
<evidence type="ECO:0000313" key="9">
    <source>
        <dbReference type="EMBL" id="AEV28642.1"/>
    </source>
</evidence>